<dbReference type="STRING" id="1058.SAMN05421783_1625"/>
<keyword evidence="2" id="KW-1185">Reference proteome</keyword>
<evidence type="ECO:0000313" key="2">
    <source>
        <dbReference type="Proteomes" id="UP000198816"/>
    </source>
</evidence>
<dbReference type="Gene3D" id="2.40.320.10">
    <property type="entry name" value="Hypothetical Protein Pfu-838710-001"/>
    <property type="match status" value="1"/>
</dbReference>
<dbReference type="RefSeq" id="WP_093038645.1">
    <property type="nucleotide sequence ID" value="NZ_FNNZ01000062.1"/>
</dbReference>
<dbReference type="EMBL" id="FNNZ01000062">
    <property type="protein sequence ID" value="SDX70128.1"/>
    <property type="molecule type" value="Genomic_DNA"/>
</dbReference>
<gene>
    <name evidence="1" type="ORF">SAMN05421783_1625</name>
</gene>
<dbReference type="OrthoDB" id="5764514at2"/>
<reference evidence="2" key="1">
    <citation type="submission" date="2016-10" db="EMBL/GenBank/DDBJ databases">
        <authorList>
            <person name="Varghese N."/>
            <person name="Submissions S."/>
        </authorList>
    </citation>
    <scope>NUCLEOTIDE SEQUENCE [LARGE SCALE GENOMIC DNA]</scope>
    <source>
        <strain evidence="2">DSM 217</strain>
    </source>
</reference>
<dbReference type="Proteomes" id="UP000198816">
    <property type="component" value="Unassembled WGS sequence"/>
</dbReference>
<sequence length="269" mass="29172">MTTETTGKVDSTSTPPAFSSPEVKKILQLAKGSKSIELKLSVPLTEHSATIKGIGLDPVEAEPRQVYFFDTPDLALNQAGLIVRARRIQGGRADTVVKLRPVDPETIDAELSRSESFKIELDVMPGAFVCSASYKGVCSGQEVLDVAAGEAPIRPLFSKEQRAFYDAHAPAGIEMNSLSILGPTFLLRAKHRPKDFDRSIVVEMWLYPDGSRILEISTKCLPSEAFQVATEFKVYLGEKGIAIGASQTTKTNAALEFFKARLESGLPVG</sequence>
<dbReference type="SUPFAM" id="SSF55154">
    <property type="entry name" value="CYTH-like phosphatases"/>
    <property type="match status" value="1"/>
</dbReference>
<name>A0A1H3DVI5_THIRO</name>
<evidence type="ECO:0008006" key="3">
    <source>
        <dbReference type="Google" id="ProtNLM"/>
    </source>
</evidence>
<evidence type="ECO:0000313" key="1">
    <source>
        <dbReference type="EMBL" id="SDX70128.1"/>
    </source>
</evidence>
<protein>
    <recommendedName>
        <fullName evidence="3">Adenylate cyclase</fullName>
    </recommendedName>
</protein>
<dbReference type="InterPro" id="IPR033469">
    <property type="entry name" value="CYTH-like_dom_sf"/>
</dbReference>
<organism evidence="1 2">
    <name type="scientific">Thiocapsa roseopersicina</name>
    <dbReference type="NCBI Taxonomy" id="1058"/>
    <lineage>
        <taxon>Bacteria</taxon>
        <taxon>Pseudomonadati</taxon>
        <taxon>Pseudomonadota</taxon>
        <taxon>Gammaproteobacteria</taxon>
        <taxon>Chromatiales</taxon>
        <taxon>Chromatiaceae</taxon>
        <taxon>Thiocapsa</taxon>
    </lineage>
</organism>
<dbReference type="AlphaFoldDB" id="A0A1H3DVI5"/>
<accession>A0A1H3DVI5</accession>
<proteinExistence type="predicted"/>